<gene>
    <name evidence="2" type="ORF">Lp19_2744</name>
</gene>
<evidence type="ECO:0000256" key="1">
    <source>
        <dbReference type="SAM" id="MobiDB-lite"/>
    </source>
</evidence>
<comment type="caution">
    <text evidence="2">The sequence shown here is derived from an EMBL/GenBank/DDBJ whole genome shotgun (WGS) entry which is preliminary data.</text>
</comment>
<dbReference type="AlphaFoldDB" id="A0A165R8Z4"/>
<sequence>MHKTSNSAVKPVTPLGQARQVEQAQAKPSKQFKKWRSVEQLLGYKGFTNDDHHYLVLAHDWGYAEICRIPGVGLTSLPDNMLSQPTQQFTEFLQRYDPDWSFIATQFPATTAQQQLSLNHDYLKVEQALVNCHDDQQRQMLTTRLRYINESLQIATAVEKTLKSQEYLALIFGDTPAELTERVATLFQRQGHYLRFEPLGLDRKIKFLYSLNNMNDKKI</sequence>
<accession>A0A165R8Z4</accession>
<feature type="region of interest" description="Disordered" evidence="1">
    <location>
        <begin position="1"/>
        <end position="26"/>
    </location>
</feature>
<dbReference type="Proteomes" id="UP000076882">
    <property type="component" value="Unassembled WGS sequence"/>
</dbReference>
<organism evidence="2 3">
    <name type="scientific">Lactiplantibacillus plantarum</name>
    <name type="common">Lactobacillus plantarum</name>
    <dbReference type="NCBI Taxonomy" id="1590"/>
    <lineage>
        <taxon>Bacteria</taxon>
        <taxon>Bacillati</taxon>
        <taxon>Bacillota</taxon>
        <taxon>Bacilli</taxon>
        <taxon>Lactobacillales</taxon>
        <taxon>Lactobacillaceae</taxon>
        <taxon>Lactiplantibacillus</taxon>
    </lineage>
</organism>
<dbReference type="EMBL" id="LUXM01000038">
    <property type="protein sequence ID" value="KZU92762.1"/>
    <property type="molecule type" value="Genomic_DNA"/>
</dbReference>
<evidence type="ECO:0000313" key="3">
    <source>
        <dbReference type="Proteomes" id="UP000076882"/>
    </source>
</evidence>
<evidence type="ECO:0000313" key="2">
    <source>
        <dbReference type="EMBL" id="KZU92762.1"/>
    </source>
</evidence>
<dbReference type="PATRIC" id="fig|1590.201.peg.2668"/>
<proteinExistence type="predicted"/>
<reference evidence="2 3" key="1">
    <citation type="submission" date="2016-03" db="EMBL/GenBank/DDBJ databases">
        <title>Comparative genomics of 54 Lactobacillus plantarum strains reveals genomic uncoupling from niche constraints.</title>
        <authorList>
            <person name="Martino M.E."/>
        </authorList>
    </citation>
    <scope>NUCLEOTIDE SEQUENCE [LARGE SCALE GENOMIC DNA]</scope>
    <source>
        <strain evidence="2 3">19.1</strain>
    </source>
</reference>
<name>A0A165R8Z4_LACPN</name>
<protein>
    <submittedName>
        <fullName evidence="2">Uncharacterized protein</fullName>
    </submittedName>
</protein>